<keyword evidence="4" id="KW-1185">Reference proteome</keyword>
<feature type="domain" description="ABM" evidence="1">
    <location>
        <begin position="66"/>
        <end position="153"/>
    </location>
</feature>
<dbReference type="PANTHER" id="PTHR34474:SF2">
    <property type="entry name" value="SIGNAL TRANSDUCTION PROTEIN TRAP"/>
    <property type="match status" value="1"/>
</dbReference>
<protein>
    <submittedName>
        <fullName evidence="3">Antibiotic biosynthesis monooxygenase</fullName>
    </submittedName>
</protein>
<evidence type="ECO:0000313" key="2">
    <source>
        <dbReference type="EMBL" id="MBA4535684.1"/>
    </source>
</evidence>
<organism evidence="3 4">
    <name type="scientific">Bacillus aquiflavi</name>
    <dbReference type="NCBI Taxonomy" id="2672567"/>
    <lineage>
        <taxon>Bacteria</taxon>
        <taxon>Bacillati</taxon>
        <taxon>Bacillota</taxon>
        <taxon>Bacilli</taxon>
        <taxon>Bacillales</taxon>
        <taxon>Bacillaceae</taxon>
        <taxon>Bacillus</taxon>
    </lineage>
</organism>
<reference evidence="2 5" key="2">
    <citation type="submission" date="2020-07" db="EMBL/GenBank/DDBJ databases">
        <authorList>
            <person name="Feng H."/>
        </authorList>
    </citation>
    <scope>NUCLEOTIDE SEQUENCE [LARGE SCALE GENOMIC DNA]</scope>
    <source>
        <strain evidence="5">s-12</strain>
        <strain evidence="2">S-12</strain>
    </source>
</reference>
<dbReference type="InterPro" id="IPR007138">
    <property type="entry name" value="ABM_dom"/>
</dbReference>
<dbReference type="Proteomes" id="UP000472971">
    <property type="component" value="Unassembled WGS sequence"/>
</dbReference>
<dbReference type="Pfam" id="PF03992">
    <property type="entry name" value="ABM"/>
    <property type="match status" value="1"/>
</dbReference>
<evidence type="ECO:0000313" key="3">
    <source>
        <dbReference type="EMBL" id="NEY80060.1"/>
    </source>
</evidence>
<dbReference type="EMBL" id="JAAIWN010000001">
    <property type="protein sequence ID" value="NEY80060.1"/>
    <property type="molecule type" value="Genomic_DNA"/>
</dbReference>
<evidence type="ECO:0000259" key="1">
    <source>
        <dbReference type="PROSITE" id="PS51725"/>
    </source>
</evidence>
<dbReference type="Gene3D" id="3.30.70.100">
    <property type="match status" value="1"/>
</dbReference>
<dbReference type="GO" id="GO:0004497">
    <property type="term" value="F:monooxygenase activity"/>
    <property type="evidence" value="ECO:0007669"/>
    <property type="project" value="UniProtKB-KW"/>
</dbReference>
<accession>A0A6B3VP30</accession>
<dbReference type="InterPro" id="IPR011008">
    <property type="entry name" value="Dimeric_a/b-barrel"/>
</dbReference>
<dbReference type="RefSeq" id="WP_163239022.1">
    <property type="nucleotide sequence ID" value="NZ_JAAIWN010000001.1"/>
</dbReference>
<evidence type="ECO:0000313" key="5">
    <source>
        <dbReference type="Proteomes" id="UP000570010"/>
    </source>
</evidence>
<dbReference type="PANTHER" id="PTHR34474">
    <property type="entry name" value="SIGNAL TRANSDUCTION PROTEIN TRAP"/>
    <property type="match status" value="1"/>
</dbReference>
<dbReference type="InterPro" id="IPR050404">
    <property type="entry name" value="Heme-degrading_MO"/>
</dbReference>
<proteinExistence type="predicted"/>
<dbReference type="Proteomes" id="UP000570010">
    <property type="component" value="Unassembled WGS sequence"/>
</dbReference>
<reference evidence="3 4" key="1">
    <citation type="submission" date="2020-02" db="EMBL/GenBank/DDBJ databases">
        <title>Bacillus aquiflavi sp. nov., isolated from yellow water of strong flavor Chinese baijiu in Yibin region of China.</title>
        <authorList>
            <person name="Xie J."/>
        </authorList>
    </citation>
    <scope>NUCLEOTIDE SEQUENCE [LARGE SCALE GENOMIC DNA]</scope>
    <source>
        <strain evidence="3 4">3H-10</strain>
    </source>
</reference>
<comment type="caution">
    <text evidence="3">The sequence shown here is derived from an EMBL/GenBank/DDBJ whole genome shotgun (WGS) entry which is preliminary data.</text>
</comment>
<dbReference type="EMBL" id="JACEIO010000001">
    <property type="protein sequence ID" value="MBA4535684.1"/>
    <property type="molecule type" value="Genomic_DNA"/>
</dbReference>
<name>A0A6B3VP30_9BACI</name>
<keyword evidence="3" id="KW-0503">Monooxygenase</keyword>
<keyword evidence="3" id="KW-0560">Oxidoreductase</keyword>
<dbReference type="SUPFAM" id="SSF54909">
    <property type="entry name" value="Dimeric alpha+beta barrel"/>
    <property type="match status" value="1"/>
</dbReference>
<gene>
    <name evidence="3" type="ORF">G4D64_00685</name>
    <name evidence="2" type="ORF">H1Z61_00685</name>
</gene>
<sequence length="172" mass="20161">MKIFMTNGTIEYLKKVMEKHKLEKMILMENENTALLLHETNGKTIFNEPRSYEIIDQAGTLQQYGFVAMNNIPVTDEGRPIFEYRFKNRARLIENEPGFVAIRVLRPLIHNTYIILTIWENPQAFEAWQQSKSYKKAHKKQKSSQTNNETGIFAAPSYVTKYIIPTEEEEEK</sequence>
<dbReference type="PROSITE" id="PS51725">
    <property type="entry name" value="ABM"/>
    <property type="match status" value="1"/>
</dbReference>
<dbReference type="AlphaFoldDB" id="A0A6B3VP30"/>
<evidence type="ECO:0000313" key="4">
    <source>
        <dbReference type="Proteomes" id="UP000472971"/>
    </source>
</evidence>